<protein>
    <submittedName>
        <fullName evidence="2">Uncharacterized protein</fullName>
    </submittedName>
</protein>
<feature type="region of interest" description="Disordered" evidence="1">
    <location>
        <begin position="25"/>
        <end position="83"/>
    </location>
</feature>
<feature type="compositionally biased region" description="Polar residues" evidence="1">
    <location>
        <begin position="25"/>
        <end position="38"/>
    </location>
</feature>
<gene>
    <name evidence="2" type="ORF">FCM35_KLT03063</name>
</gene>
<reference evidence="2" key="1">
    <citation type="submission" date="2020-01" db="EMBL/GenBank/DDBJ databases">
        <title>Genome sequence of Kobresia littledalei, the first chromosome-level genome in the family Cyperaceae.</title>
        <authorList>
            <person name="Qu G."/>
        </authorList>
    </citation>
    <scope>NUCLEOTIDE SEQUENCE</scope>
    <source>
        <strain evidence="2">C.B.Clarke</strain>
        <tissue evidence="2">Leaf</tissue>
    </source>
</reference>
<dbReference type="EMBL" id="SWLB01000012">
    <property type="protein sequence ID" value="KAF3331657.1"/>
    <property type="molecule type" value="Genomic_DNA"/>
</dbReference>
<dbReference type="AlphaFoldDB" id="A0A833R469"/>
<sequence length="217" mass="23170">MQESRESLVSLPCSSTLVQSAICSGDKLSSQDQDSSAPSLKKRSSKATPPVKNTVDVSQYQDDGVVPDTSTEETLSDTTSDPGTKMCDLSAIDISTGCKGVRRCATFPRSEGKVIVPKSVSSGQEPVTEPPIYDRSKSLPTYLKPALKGSRAQQPEASPRSTDLHVKWAPDVYDPPVTSQSHTVQSHSGRKGSGGGSSSKGKKKSKKKDKRKNKGQM</sequence>
<organism evidence="2 3">
    <name type="scientific">Carex littledalei</name>
    <dbReference type="NCBI Taxonomy" id="544730"/>
    <lineage>
        <taxon>Eukaryota</taxon>
        <taxon>Viridiplantae</taxon>
        <taxon>Streptophyta</taxon>
        <taxon>Embryophyta</taxon>
        <taxon>Tracheophyta</taxon>
        <taxon>Spermatophyta</taxon>
        <taxon>Magnoliopsida</taxon>
        <taxon>Liliopsida</taxon>
        <taxon>Poales</taxon>
        <taxon>Cyperaceae</taxon>
        <taxon>Cyperoideae</taxon>
        <taxon>Cariceae</taxon>
        <taxon>Carex</taxon>
        <taxon>Carex subgen. Euthyceras</taxon>
    </lineage>
</organism>
<feature type="compositionally biased region" description="Polar residues" evidence="1">
    <location>
        <begin position="151"/>
        <end position="161"/>
    </location>
</feature>
<evidence type="ECO:0000313" key="3">
    <source>
        <dbReference type="Proteomes" id="UP000623129"/>
    </source>
</evidence>
<dbReference type="PANTHER" id="PTHR34952:SF2">
    <property type="entry name" value="OS05G0113500 PROTEIN"/>
    <property type="match status" value="1"/>
</dbReference>
<dbReference type="Proteomes" id="UP000623129">
    <property type="component" value="Unassembled WGS sequence"/>
</dbReference>
<name>A0A833R469_9POAL</name>
<comment type="caution">
    <text evidence="2">The sequence shown here is derived from an EMBL/GenBank/DDBJ whole genome shotgun (WGS) entry which is preliminary data.</text>
</comment>
<evidence type="ECO:0000313" key="2">
    <source>
        <dbReference type="EMBL" id="KAF3331657.1"/>
    </source>
</evidence>
<keyword evidence="3" id="KW-1185">Reference proteome</keyword>
<accession>A0A833R469</accession>
<dbReference type="PANTHER" id="PTHR34952">
    <property type="entry name" value="OS05G0113500 PROTEIN"/>
    <property type="match status" value="1"/>
</dbReference>
<proteinExistence type="predicted"/>
<feature type="region of interest" description="Disordered" evidence="1">
    <location>
        <begin position="117"/>
        <end position="217"/>
    </location>
</feature>
<evidence type="ECO:0000256" key="1">
    <source>
        <dbReference type="SAM" id="MobiDB-lite"/>
    </source>
</evidence>
<feature type="compositionally biased region" description="Basic residues" evidence="1">
    <location>
        <begin position="200"/>
        <end position="217"/>
    </location>
</feature>
<dbReference type="OrthoDB" id="2016966at2759"/>